<dbReference type="InterPro" id="IPR036737">
    <property type="entry name" value="OmpA-like_sf"/>
</dbReference>
<reference evidence="1" key="1">
    <citation type="journal article" date="2015" name="Nature">
        <title>Complex archaea that bridge the gap between prokaryotes and eukaryotes.</title>
        <authorList>
            <person name="Spang A."/>
            <person name="Saw J.H."/>
            <person name="Jorgensen S.L."/>
            <person name="Zaremba-Niedzwiedzka K."/>
            <person name="Martijn J."/>
            <person name="Lind A.E."/>
            <person name="van Eijk R."/>
            <person name="Schleper C."/>
            <person name="Guy L."/>
            <person name="Ettema T.J."/>
        </authorList>
    </citation>
    <scope>NUCLEOTIDE SEQUENCE</scope>
</reference>
<dbReference type="EMBL" id="LAZR01012559">
    <property type="protein sequence ID" value="KKM26202.1"/>
    <property type="molecule type" value="Genomic_DNA"/>
</dbReference>
<dbReference type="AlphaFoldDB" id="A0A0F9IFE7"/>
<gene>
    <name evidence="1" type="ORF">LCGC14_1587160</name>
</gene>
<dbReference type="SUPFAM" id="SSF53850">
    <property type="entry name" value="Periplasmic binding protein-like II"/>
    <property type="match status" value="1"/>
</dbReference>
<organism evidence="1">
    <name type="scientific">marine sediment metagenome</name>
    <dbReference type="NCBI Taxonomy" id="412755"/>
    <lineage>
        <taxon>unclassified sequences</taxon>
        <taxon>metagenomes</taxon>
        <taxon>ecological metagenomes</taxon>
    </lineage>
</organism>
<evidence type="ECO:0000313" key="1">
    <source>
        <dbReference type="EMBL" id="KKM26202.1"/>
    </source>
</evidence>
<evidence type="ECO:0008006" key="2">
    <source>
        <dbReference type="Google" id="ProtNLM"/>
    </source>
</evidence>
<name>A0A0F9IFE7_9ZZZZ</name>
<protein>
    <recommendedName>
        <fullName evidence="2">SsuA/THI5-like domain-containing protein</fullName>
    </recommendedName>
</protein>
<dbReference type="Gene3D" id="3.30.1330.60">
    <property type="entry name" value="OmpA-like domain"/>
    <property type="match status" value="1"/>
</dbReference>
<proteinExistence type="predicted"/>
<comment type="caution">
    <text evidence="1">The sequence shown here is derived from an EMBL/GenBank/DDBJ whole genome shotgun (WGS) entry which is preliminary data.</text>
</comment>
<sequence>MRKIIAIIMFILLCFGSAHAYVTELKPLDQLITTPMGKVKPRKQHLYPAITWAADQVAINANGSALETQPGSIFDQHGLNFKILWLDTFQKMVEMFIAGEIWMLRATLDQAVLAAPVGARNPETTLVGFWQYSFSEGGDRFTVKPGVKSFKDLLKGEIAMMAWGPHMGFIAKLAKDNGVSIKDLKFRFTKELFKGEKDNPRAEFYDPNVLGSLVISPDSDKLKSAEFGVEGAWDMYDTGQANTLISDMIFVRKDFYEAHPEIVEKTLMSLFISEYQMHSIYASAGDDLTKLLEASARILLESPDADEEAVNIAKDMWNLDMRTTGFAGNVRYFADKKWLRNFDNMQAEFQDLFMEWGLITQKVNIEQAYWNYGKMRDKLIAAGLTGIDNIKIPKFDTRKVKAAIKKAEQEGTIDQKVIFSFSAQFLPNRSDFPIEKYEDKMWEFLEKLATYSGAPVRIVAISDTTAFVQCFRAKFLQAKKELQAGKRKSISLSELTSSCDDVRVAALNTSRQRAQDVMDKVYEWVKTNGKEKGIRILPEQFTVEGYGIEKPCAGVHPKYGIPNTPKTPEDQANCRRVDFEFLGIPGEATEHENINLDDLLGDQEINLTK</sequence>
<accession>A0A0F9IFE7</accession>